<dbReference type="AlphaFoldDB" id="A0A2N5SDR0"/>
<feature type="region of interest" description="Disordered" evidence="1">
    <location>
        <begin position="165"/>
        <end position="217"/>
    </location>
</feature>
<feature type="compositionally biased region" description="Polar residues" evidence="1">
    <location>
        <begin position="235"/>
        <end position="246"/>
    </location>
</feature>
<feature type="compositionally biased region" description="Basic residues" evidence="1">
    <location>
        <begin position="169"/>
        <end position="178"/>
    </location>
</feature>
<dbReference type="EMBL" id="PGCJ01001022">
    <property type="protein sequence ID" value="PLW11382.1"/>
    <property type="molecule type" value="Genomic_DNA"/>
</dbReference>
<protein>
    <submittedName>
        <fullName evidence="3">Uncharacterized protein</fullName>
    </submittedName>
</protein>
<evidence type="ECO:0000256" key="2">
    <source>
        <dbReference type="SAM" id="Phobius"/>
    </source>
</evidence>
<keyword evidence="2" id="KW-0472">Membrane</keyword>
<dbReference type="Proteomes" id="UP000235388">
    <property type="component" value="Unassembled WGS sequence"/>
</dbReference>
<feature type="compositionally biased region" description="Low complexity" evidence="1">
    <location>
        <begin position="410"/>
        <end position="421"/>
    </location>
</feature>
<evidence type="ECO:0000313" key="4">
    <source>
        <dbReference type="Proteomes" id="UP000235388"/>
    </source>
</evidence>
<evidence type="ECO:0000256" key="1">
    <source>
        <dbReference type="SAM" id="MobiDB-lite"/>
    </source>
</evidence>
<keyword evidence="4" id="KW-1185">Reference proteome</keyword>
<feature type="compositionally biased region" description="Basic and acidic residues" evidence="1">
    <location>
        <begin position="286"/>
        <end position="297"/>
    </location>
</feature>
<feature type="region of interest" description="Disordered" evidence="1">
    <location>
        <begin position="110"/>
        <end position="133"/>
    </location>
</feature>
<name>A0A2N5SDR0_9BASI</name>
<gene>
    <name evidence="3" type="ORF">PCANC_21856</name>
</gene>
<feature type="region of interest" description="Disordered" evidence="1">
    <location>
        <begin position="365"/>
        <end position="384"/>
    </location>
</feature>
<feature type="region of interest" description="Disordered" evidence="1">
    <location>
        <begin position="235"/>
        <end position="297"/>
    </location>
</feature>
<feature type="region of interest" description="Disordered" evidence="1">
    <location>
        <begin position="402"/>
        <end position="432"/>
    </location>
</feature>
<feature type="compositionally biased region" description="Basic and acidic residues" evidence="1">
    <location>
        <begin position="422"/>
        <end position="432"/>
    </location>
</feature>
<organism evidence="3 4">
    <name type="scientific">Puccinia coronata f. sp. avenae</name>
    <dbReference type="NCBI Taxonomy" id="200324"/>
    <lineage>
        <taxon>Eukaryota</taxon>
        <taxon>Fungi</taxon>
        <taxon>Dikarya</taxon>
        <taxon>Basidiomycota</taxon>
        <taxon>Pucciniomycotina</taxon>
        <taxon>Pucciniomycetes</taxon>
        <taxon>Pucciniales</taxon>
        <taxon>Pucciniaceae</taxon>
        <taxon>Puccinia</taxon>
    </lineage>
</organism>
<feature type="compositionally biased region" description="Basic and acidic residues" evidence="1">
    <location>
        <begin position="112"/>
        <end position="127"/>
    </location>
</feature>
<evidence type="ECO:0000313" key="3">
    <source>
        <dbReference type="EMBL" id="PLW11382.1"/>
    </source>
</evidence>
<proteinExistence type="predicted"/>
<accession>A0A2N5SDR0</accession>
<comment type="caution">
    <text evidence="3">The sequence shown here is derived from an EMBL/GenBank/DDBJ whole genome shotgun (WGS) entry which is preliminary data.</text>
</comment>
<feature type="compositionally biased region" description="Pro residues" evidence="1">
    <location>
        <begin position="201"/>
        <end position="211"/>
    </location>
</feature>
<reference evidence="3 4" key="1">
    <citation type="submission" date="2017-11" db="EMBL/GenBank/DDBJ databases">
        <title>De novo assembly and phasing of dikaryotic genomes from two isolates of Puccinia coronata f. sp. avenae, the causal agent of oat crown rust.</title>
        <authorList>
            <person name="Miller M.E."/>
            <person name="Zhang Y."/>
            <person name="Omidvar V."/>
            <person name="Sperschneider J."/>
            <person name="Schwessinger B."/>
            <person name="Raley C."/>
            <person name="Palmer J.M."/>
            <person name="Garnica D."/>
            <person name="Upadhyaya N."/>
            <person name="Rathjen J."/>
            <person name="Taylor J.M."/>
            <person name="Park R.F."/>
            <person name="Dodds P.N."/>
            <person name="Hirsch C.D."/>
            <person name="Kianian S.F."/>
            <person name="Figueroa M."/>
        </authorList>
    </citation>
    <scope>NUCLEOTIDE SEQUENCE [LARGE SCALE GENOMIC DNA]</scope>
    <source>
        <strain evidence="3">12NC29</strain>
    </source>
</reference>
<keyword evidence="2" id="KW-1133">Transmembrane helix</keyword>
<sequence length="432" mass="47432">MSTSQAEDAHHTVSVSSFGVFGILAGILAGGILLAYVLTSFKGWLAATHGGDDAGRLQAKIKDRKAAKRKTAEGETKDLEAGITTISEKPWTHHKRLSLASIRTPTTTLHRRSQEYYDQQRRQKGSDLKASISRPKRLLPSAVTYVIVRSPLHSAGSHHHLAITSPRASRAHSLHSPRLHLVPRNMGRPQPPRLADGTPAAEPPSDVPPVNAPFANQPHTGRRVVWFDELASPLPSRTSRTNSLPSSWHEVLPSSAADATDEGPGLARRPLKPSAHLPSCRTSAVQRERNAPSRTREKRRTELLVLAAVPESRHAVTLFIRWDQQPAHAHCTLSYPCAETLRHATRGRVSLGHCRRWLPDIPVSLRKPTGPRPKHAGHHNEPTRDTVLYRVLAHRSSTCAKSAMQKTHTCSPCPSPSFSASSRDDQDPTTKT</sequence>
<keyword evidence="2" id="KW-0812">Transmembrane</keyword>
<feature type="transmembrane region" description="Helical" evidence="2">
    <location>
        <begin position="20"/>
        <end position="39"/>
    </location>
</feature>